<protein>
    <submittedName>
        <fullName evidence="2">Uncharacterized protein</fullName>
    </submittedName>
</protein>
<organism evidence="2 3">
    <name type="scientific">Clostridium tarantellae</name>
    <dbReference type="NCBI Taxonomy" id="39493"/>
    <lineage>
        <taxon>Bacteria</taxon>
        <taxon>Bacillati</taxon>
        <taxon>Bacillota</taxon>
        <taxon>Clostridia</taxon>
        <taxon>Eubacteriales</taxon>
        <taxon>Clostridiaceae</taxon>
        <taxon>Clostridium</taxon>
    </lineage>
</organism>
<reference evidence="2 3" key="1">
    <citation type="submission" date="2019-10" db="EMBL/GenBank/DDBJ databases">
        <title>The Genome Sequence of Clostridium tarantellae Isolated from Fish Brain.</title>
        <authorList>
            <person name="Bano L."/>
            <person name="Kiel M."/>
            <person name="Sales G."/>
            <person name="Doxey A.C."/>
            <person name="Mansfield M.J."/>
            <person name="Schiavone M."/>
            <person name="Rossetto O."/>
            <person name="Pirazzini M."/>
            <person name="Dobrindt U."/>
            <person name="Montecucco C."/>
        </authorList>
    </citation>
    <scope>NUCLEOTIDE SEQUENCE [LARGE SCALE GENOMIC DNA]</scope>
    <source>
        <strain evidence="2 3">DSM 3997</strain>
    </source>
</reference>
<evidence type="ECO:0000313" key="2">
    <source>
        <dbReference type="EMBL" id="MPQ45358.1"/>
    </source>
</evidence>
<dbReference type="OrthoDB" id="2067342at2"/>
<dbReference type="Proteomes" id="UP000430345">
    <property type="component" value="Unassembled WGS sequence"/>
</dbReference>
<dbReference type="EMBL" id="WHJC01000651">
    <property type="protein sequence ID" value="MPQ45358.1"/>
    <property type="molecule type" value="Genomic_DNA"/>
</dbReference>
<accession>A0A6I1MSD2</accession>
<evidence type="ECO:0000313" key="3">
    <source>
        <dbReference type="Proteomes" id="UP000430345"/>
    </source>
</evidence>
<dbReference type="RefSeq" id="WP_152892527.1">
    <property type="nucleotide sequence ID" value="NZ_WHJC01000651.1"/>
</dbReference>
<name>A0A6I1MSD2_9CLOT</name>
<feature type="region of interest" description="Disordered" evidence="1">
    <location>
        <begin position="1"/>
        <end position="23"/>
    </location>
</feature>
<evidence type="ECO:0000256" key="1">
    <source>
        <dbReference type="SAM" id="MobiDB-lite"/>
    </source>
</evidence>
<gene>
    <name evidence="2" type="ORF">GBZ86_16750</name>
</gene>
<sequence length="87" mass="10823">MKEDSKESSFFDEYDKENGYEDESIEQEYNLTDILYSIYDFAISKQRMSFKHCEEMDFIAYIDYLNYIFNRKEEENNYNNYEDIEDY</sequence>
<dbReference type="AlphaFoldDB" id="A0A6I1MSD2"/>
<feature type="compositionally biased region" description="Acidic residues" evidence="1">
    <location>
        <begin position="10"/>
        <end position="23"/>
    </location>
</feature>
<proteinExistence type="predicted"/>
<comment type="caution">
    <text evidence="2">The sequence shown here is derived from an EMBL/GenBank/DDBJ whole genome shotgun (WGS) entry which is preliminary data.</text>
</comment>
<keyword evidence="3" id="KW-1185">Reference proteome</keyword>